<gene>
    <name evidence="1" type="ORF">PoB_006040800</name>
</gene>
<sequence>MRFSVFARTTKHAILRTRTKRYSVFAYENRQLNKRYSVFMSGTEDNKVMLDHVTQVALDTSLDWCKPALSATLPGIPVTSVHTEPVHALHNDH</sequence>
<protein>
    <submittedName>
        <fullName evidence="1">Uncharacterized protein</fullName>
    </submittedName>
</protein>
<proteinExistence type="predicted"/>
<dbReference type="AlphaFoldDB" id="A0AAV4CPW0"/>
<comment type="caution">
    <text evidence="1">The sequence shown here is derived from an EMBL/GenBank/DDBJ whole genome shotgun (WGS) entry which is preliminary data.</text>
</comment>
<reference evidence="1 2" key="1">
    <citation type="journal article" date="2021" name="Elife">
        <title>Chloroplast acquisition without the gene transfer in kleptoplastic sea slugs, Plakobranchus ocellatus.</title>
        <authorList>
            <person name="Maeda T."/>
            <person name="Takahashi S."/>
            <person name="Yoshida T."/>
            <person name="Shimamura S."/>
            <person name="Takaki Y."/>
            <person name="Nagai Y."/>
            <person name="Toyoda A."/>
            <person name="Suzuki Y."/>
            <person name="Arimoto A."/>
            <person name="Ishii H."/>
            <person name="Satoh N."/>
            <person name="Nishiyama T."/>
            <person name="Hasebe M."/>
            <person name="Maruyama T."/>
            <person name="Minagawa J."/>
            <person name="Obokata J."/>
            <person name="Shigenobu S."/>
        </authorList>
    </citation>
    <scope>NUCLEOTIDE SEQUENCE [LARGE SCALE GENOMIC DNA]</scope>
</reference>
<dbReference type="Proteomes" id="UP000735302">
    <property type="component" value="Unassembled WGS sequence"/>
</dbReference>
<keyword evidence="2" id="KW-1185">Reference proteome</keyword>
<dbReference type="EMBL" id="BLXT01006839">
    <property type="protein sequence ID" value="GFO33903.1"/>
    <property type="molecule type" value="Genomic_DNA"/>
</dbReference>
<accession>A0AAV4CPW0</accession>
<organism evidence="1 2">
    <name type="scientific">Plakobranchus ocellatus</name>
    <dbReference type="NCBI Taxonomy" id="259542"/>
    <lineage>
        <taxon>Eukaryota</taxon>
        <taxon>Metazoa</taxon>
        <taxon>Spiralia</taxon>
        <taxon>Lophotrochozoa</taxon>
        <taxon>Mollusca</taxon>
        <taxon>Gastropoda</taxon>
        <taxon>Heterobranchia</taxon>
        <taxon>Euthyneura</taxon>
        <taxon>Panpulmonata</taxon>
        <taxon>Sacoglossa</taxon>
        <taxon>Placobranchoidea</taxon>
        <taxon>Plakobranchidae</taxon>
        <taxon>Plakobranchus</taxon>
    </lineage>
</organism>
<evidence type="ECO:0000313" key="1">
    <source>
        <dbReference type="EMBL" id="GFO33903.1"/>
    </source>
</evidence>
<name>A0AAV4CPW0_9GAST</name>
<evidence type="ECO:0000313" key="2">
    <source>
        <dbReference type="Proteomes" id="UP000735302"/>
    </source>
</evidence>